<keyword evidence="11" id="KW-0282">Flagellum</keyword>
<evidence type="ECO:0000256" key="1">
    <source>
        <dbReference type="ARBA" id="ARBA00002254"/>
    </source>
</evidence>
<evidence type="ECO:0000256" key="10">
    <source>
        <dbReference type="RuleBase" id="RU364125"/>
    </source>
</evidence>
<dbReference type="PANTHER" id="PTHR35091">
    <property type="entry name" value="FLAGELLAR PROTEIN FLIL"/>
    <property type="match status" value="1"/>
</dbReference>
<dbReference type="Proteomes" id="UP000589520">
    <property type="component" value="Unassembled WGS sequence"/>
</dbReference>
<evidence type="ECO:0000256" key="8">
    <source>
        <dbReference type="ARBA" id="ARBA00022989"/>
    </source>
</evidence>
<keyword evidence="11" id="KW-0969">Cilium</keyword>
<keyword evidence="7 10" id="KW-0283">Flagellar rotation</keyword>
<keyword evidence="9 10" id="KW-0472">Membrane</keyword>
<evidence type="ECO:0000256" key="9">
    <source>
        <dbReference type="ARBA" id="ARBA00023136"/>
    </source>
</evidence>
<gene>
    <name evidence="11" type="ORF">HDF17_002667</name>
</gene>
<keyword evidence="11" id="KW-0966">Cell projection</keyword>
<keyword evidence="4 10" id="KW-1003">Cell membrane</keyword>
<dbReference type="GO" id="GO:0009425">
    <property type="term" value="C:bacterial-type flagellum basal body"/>
    <property type="evidence" value="ECO:0007669"/>
    <property type="project" value="InterPro"/>
</dbReference>
<keyword evidence="12" id="KW-1185">Reference proteome</keyword>
<keyword evidence="6 10" id="KW-0812">Transmembrane</keyword>
<proteinExistence type="inferred from homology"/>
<dbReference type="EMBL" id="JACCCW010000002">
    <property type="protein sequence ID" value="NYF80347.1"/>
    <property type="molecule type" value="Genomic_DNA"/>
</dbReference>
<reference evidence="11 12" key="1">
    <citation type="submission" date="2020-07" db="EMBL/GenBank/DDBJ databases">
        <title>Genomic Encyclopedia of Type Strains, Phase IV (KMG-V): Genome sequencing to study the core and pangenomes of soil and plant-associated prokaryotes.</title>
        <authorList>
            <person name="Whitman W."/>
        </authorList>
    </citation>
    <scope>NUCLEOTIDE SEQUENCE [LARGE SCALE GENOMIC DNA]</scope>
    <source>
        <strain evidence="11 12">X4EP2</strain>
    </source>
</reference>
<keyword evidence="5 10" id="KW-0145">Chemotaxis</keyword>
<protein>
    <recommendedName>
        <fullName evidence="10">Flagellar protein FliL</fullName>
    </recommendedName>
</protein>
<evidence type="ECO:0000256" key="5">
    <source>
        <dbReference type="ARBA" id="ARBA00022500"/>
    </source>
</evidence>
<dbReference type="GO" id="GO:0071978">
    <property type="term" value="P:bacterial-type flagellum-dependent swarming motility"/>
    <property type="evidence" value="ECO:0007669"/>
    <property type="project" value="TreeGrafter"/>
</dbReference>
<name>A0A7Y9PI45_9BACT</name>
<evidence type="ECO:0000256" key="4">
    <source>
        <dbReference type="ARBA" id="ARBA00022475"/>
    </source>
</evidence>
<evidence type="ECO:0000256" key="2">
    <source>
        <dbReference type="ARBA" id="ARBA00004162"/>
    </source>
</evidence>
<keyword evidence="8 10" id="KW-1133">Transmembrane helix</keyword>
<comment type="subcellular location">
    <subcellularLocation>
        <location evidence="2">Cell membrane</location>
        <topology evidence="2">Single-pass membrane protein</topology>
    </subcellularLocation>
</comment>
<dbReference type="RefSeq" id="WP_179491664.1">
    <property type="nucleotide sequence ID" value="NZ_JACCCW010000002.1"/>
</dbReference>
<evidence type="ECO:0000256" key="7">
    <source>
        <dbReference type="ARBA" id="ARBA00022779"/>
    </source>
</evidence>
<dbReference type="AlphaFoldDB" id="A0A7Y9PI45"/>
<comment type="function">
    <text evidence="1 10">Controls the rotational direction of flagella during chemotaxis.</text>
</comment>
<comment type="similarity">
    <text evidence="3 10">Belongs to the FliL family.</text>
</comment>
<dbReference type="Pfam" id="PF03748">
    <property type="entry name" value="FliL"/>
    <property type="match status" value="1"/>
</dbReference>
<evidence type="ECO:0000256" key="6">
    <source>
        <dbReference type="ARBA" id="ARBA00022692"/>
    </source>
</evidence>
<dbReference type="GO" id="GO:0005886">
    <property type="term" value="C:plasma membrane"/>
    <property type="evidence" value="ECO:0007669"/>
    <property type="project" value="UniProtKB-SubCell"/>
</dbReference>
<comment type="caution">
    <text evidence="11">The sequence shown here is derived from an EMBL/GenBank/DDBJ whole genome shotgun (WGS) entry which is preliminary data.</text>
</comment>
<evidence type="ECO:0000313" key="12">
    <source>
        <dbReference type="Proteomes" id="UP000589520"/>
    </source>
</evidence>
<dbReference type="GO" id="GO:0006935">
    <property type="term" value="P:chemotaxis"/>
    <property type="evidence" value="ECO:0007669"/>
    <property type="project" value="UniProtKB-KW"/>
</dbReference>
<sequence length="181" mass="18942">MIMMATSPVVTESATAPVPIPAKIPLVTLIIAILVAVVLGIAGTGGALFYLLRSGRLPLQKTVAAETRPVAPTASRAIVLDPMVANLADAGGAAYLKLSLTLLAADELMKKDGPKAAKGISTDDAAVRDTVLMVVGQQTANELLAQDGKQRLKSALKAALAEHNPELKVMDLYFTDFLVQR</sequence>
<dbReference type="PANTHER" id="PTHR35091:SF2">
    <property type="entry name" value="FLAGELLAR PROTEIN FLIL"/>
    <property type="match status" value="1"/>
</dbReference>
<evidence type="ECO:0000256" key="3">
    <source>
        <dbReference type="ARBA" id="ARBA00008281"/>
    </source>
</evidence>
<evidence type="ECO:0000313" key="11">
    <source>
        <dbReference type="EMBL" id="NYF80347.1"/>
    </source>
</evidence>
<accession>A0A7Y9PI45</accession>
<dbReference type="InterPro" id="IPR005503">
    <property type="entry name" value="FliL"/>
</dbReference>
<organism evidence="11 12">
    <name type="scientific">Granulicella arctica</name>
    <dbReference type="NCBI Taxonomy" id="940613"/>
    <lineage>
        <taxon>Bacteria</taxon>
        <taxon>Pseudomonadati</taxon>
        <taxon>Acidobacteriota</taxon>
        <taxon>Terriglobia</taxon>
        <taxon>Terriglobales</taxon>
        <taxon>Acidobacteriaceae</taxon>
        <taxon>Granulicella</taxon>
    </lineage>
</organism>
<feature type="transmembrane region" description="Helical" evidence="10">
    <location>
        <begin position="26"/>
        <end position="52"/>
    </location>
</feature>